<evidence type="ECO:0000313" key="2">
    <source>
        <dbReference type="Proteomes" id="UP000499080"/>
    </source>
</evidence>
<dbReference type="Proteomes" id="UP000499080">
    <property type="component" value="Unassembled WGS sequence"/>
</dbReference>
<dbReference type="AlphaFoldDB" id="A0A4Y2PTT9"/>
<name>A0A4Y2PTT9_ARAVE</name>
<reference evidence="1 2" key="1">
    <citation type="journal article" date="2019" name="Sci. Rep.">
        <title>Orb-weaving spider Araneus ventricosus genome elucidates the spidroin gene catalogue.</title>
        <authorList>
            <person name="Kono N."/>
            <person name="Nakamura H."/>
            <person name="Ohtoshi R."/>
            <person name="Moran D.A.P."/>
            <person name="Shinohara A."/>
            <person name="Yoshida Y."/>
            <person name="Fujiwara M."/>
            <person name="Mori M."/>
            <person name="Tomita M."/>
            <person name="Arakawa K."/>
        </authorList>
    </citation>
    <scope>NUCLEOTIDE SEQUENCE [LARGE SCALE GENOMIC DNA]</scope>
</reference>
<proteinExistence type="predicted"/>
<protein>
    <submittedName>
        <fullName evidence="1">Uncharacterized protein</fullName>
    </submittedName>
</protein>
<evidence type="ECO:0000313" key="1">
    <source>
        <dbReference type="EMBL" id="GBN54641.1"/>
    </source>
</evidence>
<keyword evidence="2" id="KW-1185">Reference proteome</keyword>
<comment type="caution">
    <text evidence="1">The sequence shown here is derived from an EMBL/GenBank/DDBJ whole genome shotgun (WGS) entry which is preliminary data.</text>
</comment>
<dbReference type="EMBL" id="BGPR01012121">
    <property type="protein sequence ID" value="GBN54641.1"/>
    <property type="molecule type" value="Genomic_DNA"/>
</dbReference>
<organism evidence="1 2">
    <name type="scientific">Araneus ventricosus</name>
    <name type="common">Orbweaver spider</name>
    <name type="synonym">Epeira ventricosa</name>
    <dbReference type="NCBI Taxonomy" id="182803"/>
    <lineage>
        <taxon>Eukaryota</taxon>
        <taxon>Metazoa</taxon>
        <taxon>Ecdysozoa</taxon>
        <taxon>Arthropoda</taxon>
        <taxon>Chelicerata</taxon>
        <taxon>Arachnida</taxon>
        <taxon>Araneae</taxon>
        <taxon>Araneomorphae</taxon>
        <taxon>Entelegynae</taxon>
        <taxon>Araneoidea</taxon>
        <taxon>Araneidae</taxon>
        <taxon>Araneus</taxon>
    </lineage>
</organism>
<sequence length="196" mass="22232">MPWIWRFICYGTLSANPRRHDEESQGSDILTVQRGIQRGRQQPTSSTPIVDVHSGAMDLRQTSEYRSRTSASKRNLSLRFASTFHLTHPNSLYGQGLRQAKTPPKANLPITEVVNKSPWKIFKGWQTRKSLSSHIPDPSGSERKPLQLFYGILLPLMPKTLCLLQVPIFLKHLSLAAQKPKFCQSMCCPLQLILQP</sequence>
<gene>
    <name evidence="1" type="ORF">AVEN_59405_1</name>
</gene>
<accession>A0A4Y2PTT9</accession>